<proteinExistence type="predicted"/>
<keyword evidence="2" id="KW-0378">Hydrolase</keyword>
<gene>
    <name evidence="4" type="ORF">H7965_20065</name>
</gene>
<dbReference type="Gene3D" id="3.30.70.360">
    <property type="match status" value="1"/>
</dbReference>
<accession>A0A9X0R0W2</accession>
<evidence type="ECO:0000313" key="5">
    <source>
        <dbReference type="Proteomes" id="UP000600101"/>
    </source>
</evidence>
<organism evidence="4 5">
    <name type="scientific">Siccirubricoccus deserti</name>
    <dbReference type="NCBI Taxonomy" id="2013562"/>
    <lineage>
        <taxon>Bacteria</taxon>
        <taxon>Pseudomonadati</taxon>
        <taxon>Pseudomonadota</taxon>
        <taxon>Alphaproteobacteria</taxon>
        <taxon>Acetobacterales</taxon>
        <taxon>Roseomonadaceae</taxon>
        <taxon>Siccirubricoccus</taxon>
    </lineage>
</organism>
<dbReference type="InterPro" id="IPR036264">
    <property type="entry name" value="Bact_exopeptidase_dim_dom"/>
</dbReference>
<evidence type="ECO:0000313" key="4">
    <source>
        <dbReference type="EMBL" id="MBC4017609.1"/>
    </source>
</evidence>
<dbReference type="PANTHER" id="PTHR43808:SF17">
    <property type="entry name" value="PEPTIDASE M20"/>
    <property type="match status" value="1"/>
</dbReference>
<dbReference type="EMBL" id="JACOMF010000031">
    <property type="protein sequence ID" value="MBC4017609.1"/>
    <property type="molecule type" value="Genomic_DNA"/>
</dbReference>
<dbReference type="PANTHER" id="PTHR43808">
    <property type="entry name" value="ACETYLORNITHINE DEACETYLASE"/>
    <property type="match status" value="1"/>
</dbReference>
<dbReference type="InterPro" id="IPR050072">
    <property type="entry name" value="Peptidase_M20A"/>
</dbReference>
<name>A0A9X0R0W2_9PROT</name>
<keyword evidence="1" id="KW-0479">Metal-binding</keyword>
<dbReference type="InterPro" id="IPR002933">
    <property type="entry name" value="Peptidase_M20"/>
</dbReference>
<dbReference type="Gene3D" id="3.40.630.10">
    <property type="entry name" value="Zn peptidases"/>
    <property type="match status" value="1"/>
</dbReference>
<dbReference type="GO" id="GO:0046872">
    <property type="term" value="F:metal ion binding"/>
    <property type="evidence" value="ECO:0007669"/>
    <property type="project" value="UniProtKB-KW"/>
</dbReference>
<feature type="domain" description="Peptidase M20 dimerisation" evidence="3">
    <location>
        <begin position="199"/>
        <end position="295"/>
    </location>
</feature>
<dbReference type="Pfam" id="PF07687">
    <property type="entry name" value="M20_dimer"/>
    <property type="match status" value="1"/>
</dbReference>
<evidence type="ECO:0000259" key="3">
    <source>
        <dbReference type="Pfam" id="PF07687"/>
    </source>
</evidence>
<comment type="caution">
    <text evidence="4">The sequence shown here is derived from an EMBL/GenBank/DDBJ whole genome shotgun (WGS) entry which is preliminary data.</text>
</comment>
<dbReference type="InterPro" id="IPR011650">
    <property type="entry name" value="Peptidase_M20_dimer"/>
</dbReference>
<keyword evidence="5" id="KW-1185">Reference proteome</keyword>
<dbReference type="AlphaFoldDB" id="A0A9X0R0W2"/>
<reference evidence="4" key="1">
    <citation type="submission" date="2020-08" db="EMBL/GenBank/DDBJ databases">
        <authorList>
            <person name="Hu Y."/>
            <person name="Nguyen S.V."/>
            <person name="Li F."/>
            <person name="Fanning S."/>
        </authorList>
    </citation>
    <scope>NUCLEOTIDE SEQUENCE</scope>
    <source>
        <strain evidence="4">SYSU D8009</strain>
    </source>
</reference>
<evidence type="ECO:0000256" key="1">
    <source>
        <dbReference type="ARBA" id="ARBA00022723"/>
    </source>
</evidence>
<protein>
    <submittedName>
        <fullName evidence="4">M20/M25/M40 family metallo-hydrolase</fullName>
    </submittedName>
</protein>
<dbReference type="GO" id="GO:0016787">
    <property type="term" value="F:hydrolase activity"/>
    <property type="evidence" value="ECO:0007669"/>
    <property type="project" value="UniProtKB-KW"/>
</dbReference>
<dbReference type="RefSeq" id="WP_186772369.1">
    <property type="nucleotide sequence ID" value="NZ_JACOMF010000031.1"/>
</dbReference>
<dbReference type="Pfam" id="PF01546">
    <property type="entry name" value="Peptidase_M20"/>
    <property type="match status" value="1"/>
</dbReference>
<evidence type="ECO:0000256" key="2">
    <source>
        <dbReference type="ARBA" id="ARBA00022801"/>
    </source>
</evidence>
<dbReference type="Proteomes" id="UP000600101">
    <property type="component" value="Unassembled WGS sequence"/>
</dbReference>
<sequence>MSAPLPPAQTIARLLANPRFRAAVAVLDREHERTVEDIIRLTEIPSPPFKEAARAAAYLAMLRDHGLEEVEQDAIGNVMGRRRGSGNGQTVVVAAHLDTVFPEGTDVRVRREGTKLFAPGVGDDTRSLAVNLAFLRAMDSAGIVTRSDILFVGDVGEEGLGDLRGVRHLFLEGRHRDRIAAFFTVDSPDVDRIVTGGIGSKRYRVGFRGPGGHSFGAFGLVNPAYAMARASLALAELPAPVDPRTTHCVSVLGGGTSVNAIPNAVWMEVDLRSQSAAELARLEAAFLGAVEAAAAAENAARSTREGPVTVELTPIGDRPAGETPAGAAIVQLAAAAVAAQGYEPVLEASSTDANIPMSLGIPAVKIGSGGTGGRAHSLEEWIDVEKGESLRGMVASLAAILAVAGVEEG</sequence>
<dbReference type="SUPFAM" id="SSF55031">
    <property type="entry name" value="Bacterial exopeptidase dimerisation domain"/>
    <property type="match status" value="1"/>
</dbReference>
<dbReference type="SUPFAM" id="SSF53187">
    <property type="entry name" value="Zn-dependent exopeptidases"/>
    <property type="match status" value="1"/>
</dbReference>